<dbReference type="SUPFAM" id="SSF48371">
    <property type="entry name" value="ARM repeat"/>
    <property type="match status" value="1"/>
</dbReference>
<keyword evidence="3" id="KW-1185">Reference proteome</keyword>
<reference evidence="2" key="1">
    <citation type="submission" date="2018-08" db="EMBL/GenBank/DDBJ databases">
        <authorList>
            <person name="Rossello M."/>
        </authorList>
    </citation>
    <scope>NUCLEOTIDE SEQUENCE [LARGE SCALE GENOMIC DNA]</scope>
    <source>
        <strain evidence="2">cv. Chinese Spring</strain>
    </source>
</reference>
<sequence>MAVNLEQLVDDSDWTEVKVINRYAVFMSYLSMAIKGLGFLVLTWTTVVLLGGFVSMLHKKDFWCLTFITLVQTAGIFDVNLNEKLGYMKNAFMGFFVAIVWGIVGEHMAPQMTMYPGPLVIHFLTYMCLMSVALLLTLVQVVVFAIILGPLAIIYVLGIFMSGVISLWRLIEHDYGSNSDGEASNLSPAMDTLYYLALLQGVLFCYRFVLGRAEKRMPKAGADSKVQVVLQNYLRETKRGCEKDPTFAEGRNLTSYAVDKIGSNSPVDCISGVKILYAAISMVEMQDIWDSPSNVTGQRMLMKHLVLSASSSRHVLQKLLEMMDSRGLHDREIRNQAATIVERLAFYINLEQFPRGIQHISSLIGTFEQYNLAEPYTSSKKEYEHHLKLQVTRRRPSLAGELGEAYKELLLQGLSILRNLAADENNCRVMSDTRDLVSKIMAPVTSDLLDHTTRDHGTWYEVVDRSMEVMSQLTNAQGETGTKLRREISSDAKAIGTLQRIVSCKNCKEELRQRAIWILRRLYKDTIGTNISANFDFLKRGNSYCREDFVRLLVNIFTHNNEYSSSIRGYAGEALSEICSLGRISDATIVIQTSGDVVDSFAQVLLHEEDKTCGQAAAEILEHLCTHYTKDDEYLRKLKKAILGVIGKILCCGDVTHNGKDIESLCDGKEEYSDRDKKYEGFQVDALSSMPLNLLSPLLSLCGTVYDMRLIIDLHPQLDASNFLNKLKQIVVEKSDSTVENLSLCKATGNMVISMMKYYTSGGFFKQEDFGSLIEALSGTSKKMLDLDYSVVCSSASSSETRMKLDGRTLASLVREAKELLATRLPSASFGG</sequence>
<dbReference type="PANTHER" id="PTHR33115">
    <property type="entry name" value="ARM REPEAT SUPERFAMILY PROTEIN"/>
    <property type="match status" value="1"/>
</dbReference>
<feature type="transmembrane region" description="Helical" evidence="1">
    <location>
        <begin position="192"/>
        <end position="210"/>
    </location>
</feature>
<dbReference type="EnsemblPlants" id="TraesCS1B02G473300.1">
    <property type="protein sequence ID" value="TraesCS1B02G473300.1"/>
    <property type="gene ID" value="TraesCS1B02G473300"/>
</dbReference>
<dbReference type="STRING" id="4565.A0A3B5Z5P2"/>
<feature type="transmembrane region" description="Helical" evidence="1">
    <location>
        <begin position="153"/>
        <end position="171"/>
    </location>
</feature>
<evidence type="ECO:0000256" key="1">
    <source>
        <dbReference type="SAM" id="Phobius"/>
    </source>
</evidence>
<feature type="transmembrane region" description="Helical" evidence="1">
    <location>
        <begin position="26"/>
        <end position="50"/>
    </location>
</feature>
<dbReference type="AlphaFoldDB" id="A0A3B5Z5P2"/>
<feature type="transmembrane region" description="Helical" evidence="1">
    <location>
        <begin position="124"/>
        <end position="147"/>
    </location>
</feature>
<dbReference type="Gramene" id="TraesCS1B02G473300.1">
    <property type="protein sequence ID" value="TraesCS1B02G473300.1"/>
    <property type="gene ID" value="TraesCS1B02G473300"/>
</dbReference>
<dbReference type="InterPro" id="IPR011989">
    <property type="entry name" value="ARM-like"/>
</dbReference>
<dbReference type="OrthoDB" id="694583at2759"/>
<keyword evidence="1" id="KW-0472">Membrane</keyword>
<keyword evidence="1" id="KW-1133">Transmembrane helix</keyword>
<organism evidence="2">
    <name type="scientific">Triticum aestivum</name>
    <name type="common">Wheat</name>
    <dbReference type="NCBI Taxonomy" id="4565"/>
    <lineage>
        <taxon>Eukaryota</taxon>
        <taxon>Viridiplantae</taxon>
        <taxon>Streptophyta</taxon>
        <taxon>Embryophyta</taxon>
        <taxon>Tracheophyta</taxon>
        <taxon>Spermatophyta</taxon>
        <taxon>Magnoliopsida</taxon>
        <taxon>Liliopsida</taxon>
        <taxon>Poales</taxon>
        <taxon>Poaceae</taxon>
        <taxon>BOP clade</taxon>
        <taxon>Pooideae</taxon>
        <taxon>Triticodae</taxon>
        <taxon>Triticeae</taxon>
        <taxon>Triticinae</taxon>
        <taxon>Triticum</taxon>
    </lineage>
</organism>
<keyword evidence="1" id="KW-0812">Transmembrane</keyword>
<dbReference type="InterPro" id="IPR016024">
    <property type="entry name" value="ARM-type_fold"/>
</dbReference>
<name>A0A3B5Z5P2_WHEAT</name>
<feature type="transmembrane region" description="Helical" evidence="1">
    <location>
        <begin position="87"/>
        <end position="104"/>
    </location>
</feature>
<dbReference type="Gramene" id="TraesCS1B03G1260900.1">
    <property type="protein sequence ID" value="TraesCS1B03G1260900.1.CDS"/>
    <property type="gene ID" value="TraesCS1B03G1260900"/>
</dbReference>
<evidence type="ECO:0000313" key="3">
    <source>
        <dbReference type="Proteomes" id="UP000019116"/>
    </source>
</evidence>
<dbReference type="PANTHER" id="PTHR33115:SF58">
    <property type="entry name" value="CONDENSIN COMPLEX SUBUNIT 1 C-TERMINAL DOMAIN-CONTAINING PROTEIN"/>
    <property type="match status" value="1"/>
</dbReference>
<dbReference type="Proteomes" id="UP000019116">
    <property type="component" value="Chromosome 1B"/>
</dbReference>
<reference evidence="2" key="2">
    <citation type="submission" date="2018-10" db="UniProtKB">
        <authorList>
            <consortium name="EnsemblPlants"/>
        </authorList>
    </citation>
    <scope>IDENTIFICATION</scope>
</reference>
<proteinExistence type="predicted"/>
<dbReference type="PaxDb" id="4565-Traes_1BL_44E6E1416.1"/>
<protein>
    <submittedName>
        <fullName evidence="2">Uncharacterized protein</fullName>
    </submittedName>
</protein>
<accession>A0A3B5Z5P2</accession>
<dbReference type="Gene3D" id="1.25.10.10">
    <property type="entry name" value="Leucine-rich Repeat Variant"/>
    <property type="match status" value="1"/>
</dbReference>
<feature type="transmembrane region" description="Helical" evidence="1">
    <location>
        <begin position="62"/>
        <end position="81"/>
    </location>
</feature>
<evidence type="ECO:0000313" key="2">
    <source>
        <dbReference type="EnsemblPlants" id="TraesCS1B02G473300.1"/>
    </source>
</evidence>